<reference evidence="1" key="1">
    <citation type="submission" date="2017-10" db="EMBL/GenBank/DDBJ databases">
        <title>Genome sequence of cellulolytic Lachnospiraceae bacterium XHS1971 isolated from hotspring sediment.</title>
        <authorList>
            <person name="Vasudevan G."/>
            <person name="Joshi A.J."/>
            <person name="Hivarkar S."/>
            <person name="Lanjekar V.B."/>
            <person name="Dhakephalkar P.K."/>
            <person name="Dagar S."/>
        </authorList>
    </citation>
    <scope>NUCLEOTIDE SEQUENCE</scope>
    <source>
        <strain evidence="1">XHS1971</strain>
    </source>
</reference>
<organism evidence="1 2">
    <name type="scientific">Sporanaerobium hydrogeniformans</name>
    <dbReference type="NCBI Taxonomy" id="3072179"/>
    <lineage>
        <taxon>Bacteria</taxon>
        <taxon>Bacillati</taxon>
        <taxon>Bacillota</taxon>
        <taxon>Clostridia</taxon>
        <taxon>Lachnospirales</taxon>
        <taxon>Lachnospiraceae</taxon>
        <taxon>Sporanaerobium</taxon>
    </lineage>
</organism>
<sequence length="211" mass="24089">MGKIRLIIMTKSSKFGGYCVAGINTETGEWVRLVSDDENAVGRSLTLQDMEYKEGKYCNILDEVEVITKGNESCNLQPENIIIDTSKYWKKIQSLTINDVLEEYDTDQVQYIFGNRYAYVSEEVIDEVGYSLVWIAVENLEIHTEVNDSGKHKAKASFTYNGIDYEHISVTDPQIYGNEEIQNYEEAILILSLPAGPYNGKYYKFIAKVFI</sequence>
<evidence type="ECO:0000313" key="2">
    <source>
        <dbReference type="Proteomes" id="UP000224460"/>
    </source>
</evidence>
<comment type="caution">
    <text evidence="1">The sequence shown here is derived from an EMBL/GenBank/DDBJ whole genome shotgun (WGS) entry which is preliminary data.</text>
</comment>
<gene>
    <name evidence="1" type="ORF">CS063_17145</name>
</gene>
<protein>
    <submittedName>
        <fullName evidence="1">Uncharacterized protein</fullName>
    </submittedName>
</protein>
<dbReference type="EMBL" id="PEDL01000044">
    <property type="protein sequence ID" value="PHV69201.1"/>
    <property type="molecule type" value="Genomic_DNA"/>
</dbReference>
<evidence type="ECO:0000313" key="1">
    <source>
        <dbReference type="EMBL" id="PHV69201.1"/>
    </source>
</evidence>
<proteinExistence type="predicted"/>
<accession>A0AC61D924</accession>
<dbReference type="Proteomes" id="UP000224460">
    <property type="component" value="Unassembled WGS sequence"/>
</dbReference>
<name>A0AC61D924_9FIRM</name>
<keyword evidence="2" id="KW-1185">Reference proteome</keyword>